<dbReference type="EMBL" id="MU620912">
    <property type="protein sequence ID" value="KAI8580470.1"/>
    <property type="molecule type" value="Genomic_DNA"/>
</dbReference>
<sequence length="521" mass="58122">MAVPPPSSQSSLTINSIDCLESPSVGHTIGNDRQNQGALEAGQSENHNKHRDSFFFFFSLSLFYPCPSSLSFKVLSCPFLSIMMAVKADYLLSLRSVREQTKQMQHIVQSGRLQHFDIDLGKMEEVVRFVTLLVKRDFDDPSDMPSHSRWRHFEVGGKPRIKQLESSWASVTPTEKAKRLIDLCVMSVLLDVNPLHHWAYQEKSTGRTHKRTEGIAIAVLDLFKSGLFSSDPGDPNRVDASALADLTLDDLASGFQLNAKNTLIGLEDRINLIQHVTETMKDYSNIFSGNDKSSSRPGNMLDYILSHPSTVRSSKGTVIQMETLWSVAILLGELWAQGSPVEGRSVGDVWPCEALRSAGFSDPYVPFHTTTQWLCYSIVEVLETQLGITVDGKDQLTPLTDYPNGGLLLDTGFLTLKKGDLESGLSNYRRNSLLPGQPKMEVTPMFDISDPVVIEWRALTITYSEMIASKVRDKLKSRKNLSLSQILEGGIWNAGRELAEISRPNTQEPPIVIKIEKNTMF</sequence>
<comment type="caution">
    <text evidence="1">The sequence shown here is derived from an EMBL/GenBank/DDBJ whole genome shotgun (WGS) entry which is preliminary data.</text>
</comment>
<evidence type="ECO:0000313" key="2">
    <source>
        <dbReference type="Proteomes" id="UP001206595"/>
    </source>
</evidence>
<reference evidence="1" key="1">
    <citation type="submission" date="2021-06" db="EMBL/GenBank/DDBJ databases">
        <authorList>
            <consortium name="DOE Joint Genome Institute"/>
            <person name="Mondo S.J."/>
            <person name="Amses K.R."/>
            <person name="Simmons D.R."/>
            <person name="Longcore J.E."/>
            <person name="Seto K."/>
            <person name="Alves G.H."/>
            <person name="Bonds A.E."/>
            <person name="Quandt C.A."/>
            <person name="Davis W.J."/>
            <person name="Chang Y."/>
            <person name="Letcher P.M."/>
            <person name="Powell M.J."/>
            <person name="Kuo A."/>
            <person name="Labutti K."/>
            <person name="Pangilinan J."/>
            <person name="Andreopoulos W."/>
            <person name="Tritt A."/>
            <person name="Riley R."/>
            <person name="Hundley H."/>
            <person name="Johnson J."/>
            <person name="Lipzen A."/>
            <person name="Barry K."/>
            <person name="Berbee M.L."/>
            <person name="Buchler N.E."/>
            <person name="Grigoriev I.V."/>
            <person name="Spatafora J.W."/>
            <person name="Stajich J.E."/>
            <person name="James T.Y."/>
        </authorList>
    </citation>
    <scope>NUCLEOTIDE SEQUENCE</scope>
    <source>
        <strain evidence="1">AG</strain>
    </source>
</reference>
<dbReference type="InterPro" id="IPR012469">
    <property type="entry name" value="DUF1688"/>
</dbReference>
<dbReference type="PANTHER" id="PTHR31687">
    <property type="match status" value="1"/>
</dbReference>
<organism evidence="1 2">
    <name type="scientific">Umbelopsis ramanniana AG</name>
    <dbReference type="NCBI Taxonomy" id="1314678"/>
    <lineage>
        <taxon>Eukaryota</taxon>
        <taxon>Fungi</taxon>
        <taxon>Fungi incertae sedis</taxon>
        <taxon>Mucoromycota</taxon>
        <taxon>Mucoromycotina</taxon>
        <taxon>Umbelopsidomycetes</taxon>
        <taxon>Umbelopsidales</taxon>
        <taxon>Umbelopsidaceae</taxon>
        <taxon>Umbelopsis</taxon>
    </lineage>
</organism>
<dbReference type="AlphaFoldDB" id="A0AAD5HDM8"/>
<dbReference type="PANTHER" id="PTHR31687:SF3">
    <property type="entry name" value="PROTEIN URG3"/>
    <property type="match status" value="1"/>
</dbReference>
<proteinExistence type="predicted"/>
<name>A0AAD5HDM8_UMBRA</name>
<reference evidence="1" key="2">
    <citation type="journal article" date="2022" name="Proc. Natl. Acad. Sci. U.S.A.">
        <title>Diploid-dominant life cycles characterize the early evolution of Fungi.</title>
        <authorList>
            <person name="Amses K.R."/>
            <person name="Simmons D.R."/>
            <person name="Longcore J.E."/>
            <person name="Mondo S.J."/>
            <person name="Seto K."/>
            <person name="Jeronimo G.H."/>
            <person name="Bonds A.E."/>
            <person name="Quandt C.A."/>
            <person name="Davis W.J."/>
            <person name="Chang Y."/>
            <person name="Federici B.A."/>
            <person name="Kuo A."/>
            <person name="LaButti K."/>
            <person name="Pangilinan J."/>
            <person name="Andreopoulos W."/>
            <person name="Tritt A."/>
            <person name="Riley R."/>
            <person name="Hundley H."/>
            <person name="Johnson J."/>
            <person name="Lipzen A."/>
            <person name="Barry K."/>
            <person name="Lang B.F."/>
            <person name="Cuomo C.A."/>
            <person name="Buchler N.E."/>
            <person name="Grigoriev I.V."/>
            <person name="Spatafora J.W."/>
            <person name="Stajich J.E."/>
            <person name="James T.Y."/>
        </authorList>
    </citation>
    <scope>NUCLEOTIDE SEQUENCE</scope>
    <source>
        <strain evidence="1">AG</strain>
    </source>
</reference>
<dbReference type="GeneID" id="75913728"/>
<dbReference type="Pfam" id="PF07958">
    <property type="entry name" value="DUF1688"/>
    <property type="match status" value="1"/>
</dbReference>
<keyword evidence="2" id="KW-1185">Reference proteome</keyword>
<gene>
    <name evidence="1" type="ORF">K450DRAFT_237188</name>
</gene>
<evidence type="ECO:0000313" key="1">
    <source>
        <dbReference type="EMBL" id="KAI8580470.1"/>
    </source>
</evidence>
<protein>
    <recommendedName>
        <fullName evidence="3">DUF1688 domain-containing protein</fullName>
    </recommendedName>
</protein>
<evidence type="ECO:0008006" key="3">
    <source>
        <dbReference type="Google" id="ProtNLM"/>
    </source>
</evidence>
<dbReference type="Proteomes" id="UP001206595">
    <property type="component" value="Unassembled WGS sequence"/>
</dbReference>
<accession>A0AAD5HDM8</accession>
<dbReference type="RefSeq" id="XP_051445474.1">
    <property type="nucleotide sequence ID" value="XM_051588383.1"/>
</dbReference>